<dbReference type="EMBL" id="BARU01006039">
    <property type="protein sequence ID" value="GAH44489.1"/>
    <property type="molecule type" value="Genomic_DNA"/>
</dbReference>
<evidence type="ECO:0000313" key="1">
    <source>
        <dbReference type="EMBL" id="GAH44489.1"/>
    </source>
</evidence>
<comment type="caution">
    <text evidence="1">The sequence shown here is derived from an EMBL/GenBank/DDBJ whole genome shotgun (WGS) entry which is preliminary data.</text>
</comment>
<name>X1GSC8_9ZZZZ</name>
<proteinExistence type="predicted"/>
<protein>
    <submittedName>
        <fullName evidence="1">Uncharacterized protein</fullName>
    </submittedName>
</protein>
<organism evidence="1">
    <name type="scientific">marine sediment metagenome</name>
    <dbReference type="NCBI Taxonomy" id="412755"/>
    <lineage>
        <taxon>unclassified sequences</taxon>
        <taxon>metagenomes</taxon>
        <taxon>ecological metagenomes</taxon>
    </lineage>
</organism>
<dbReference type="AlphaFoldDB" id="X1GSC8"/>
<gene>
    <name evidence="1" type="ORF">S03H2_11861</name>
</gene>
<accession>X1GSC8</accession>
<sequence length="341" mass="38249">MVWRKIKARIESTLKGSTYDLYLDQLRIDYIMGAPPEPPPILAFMTLFDENQGSTTNDSVNDLVGTLYGNTSWVDGKHNSSLLFDGTGQVITDEGTPQTDYLMPIQDEPPDGEFTFTYGSFVSTADIEFDDGSETYIESDRIDNSYHEIDVVVQWGPQGSVDSMDYLHWAHRFEWVATPITNFQIWNHALNGGAGDWETVSQNPFSLTSDYYDENYNVKVRYYAYADGRTSTIDLFIDQLKLEYTTTSGGGEPQYADFDYVDFGNVLEDVLGPGSPNNQFVITGWVNPSSFTSNQSTHGIQNVFFSKENIEIGINESGRLQVYMNTNGVETTANYGTDNAI</sequence>
<feature type="non-terminal residue" evidence="1">
    <location>
        <position position="341"/>
    </location>
</feature>
<reference evidence="1" key="1">
    <citation type="journal article" date="2014" name="Front. Microbiol.">
        <title>High frequency of phylogenetically diverse reductive dehalogenase-homologous genes in deep subseafloor sedimentary metagenomes.</title>
        <authorList>
            <person name="Kawai M."/>
            <person name="Futagami T."/>
            <person name="Toyoda A."/>
            <person name="Takaki Y."/>
            <person name="Nishi S."/>
            <person name="Hori S."/>
            <person name="Arai W."/>
            <person name="Tsubouchi T."/>
            <person name="Morono Y."/>
            <person name="Uchiyama I."/>
            <person name="Ito T."/>
            <person name="Fujiyama A."/>
            <person name="Inagaki F."/>
            <person name="Takami H."/>
        </authorList>
    </citation>
    <scope>NUCLEOTIDE SEQUENCE</scope>
    <source>
        <strain evidence="1">Expedition CK06-06</strain>
    </source>
</reference>